<keyword evidence="4 6" id="KW-0067">ATP-binding</keyword>
<keyword evidence="2" id="KW-0813">Transport</keyword>
<keyword evidence="7" id="KW-1185">Reference proteome</keyword>
<evidence type="ECO:0000256" key="2">
    <source>
        <dbReference type="ARBA" id="ARBA00022448"/>
    </source>
</evidence>
<evidence type="ECO:0000313" key="6">
    <source>
        <dbReference type="EMBL" id="GGB06919.1"/>
    </source>
</evidence>
<accession>A0A8J2UEK5</accession>
<dbReference type="InterPro" id="IPR003439">
    <property type="entry name" value="ABC_transporter-like_ATP-bd"/>
</dbReference>
<dbReference type="InterPro" id="IPR027417">
    <property type="entry name" value="P-loop_NTPase"/>
</dbReference>
<dbReference type="Gene3D" id="3.40.50.300">
    <property type="entry name" value="P-loop containing nucleotide triphosphate hydrolases"/>
    <property type="match status" value="1"/>
</dbReference>
<proteinExistence type="inferred from homology"/>
<dbReference type="SMART" id="SM00382">
    <property type="entry name" value="AAA"/>
    <property type="match status" value="1"/>
</dbReference>
<dbReference type="Proteomes" id="UP000607559">
    <property type="component" value="Unassembled WGS sequence"/>
</dbReference>
<dbReference type="FunFam" id="3.40.50.300:FF:000425">
    <property type="entry name" value="Probable ABC transporter, ATP-binding subunit"/>
    <property type="match status" value="1"/>
</dbReference>
<dbReference type="AlphaFoldDB" id="A0A8J2UEK5"/>
<dbReference type="GO" id="GO:0015697">
    <property type="term" value="P:quaternary ammonium group transport"/>
    <property type="evidence" value="ECO:0007669"/>
    <property type="project" value="UniProtKB-ARBA"/>
</dbReference>
<dbReference type="PANTHER" id="PTHR43117:SF4">
    <property type="entry name" value="OSMOPROTECTANT IMPORT ATP-BINDING PROTEIN OSMV"/>
    <property type="match status" value="1"/>
</dbReference>
<evidence type="ECO:0000313" key="7">
    <source>
        <dbReference type="Proteomes" id="UP000607559"/>
    </source>
</evidence>
<reference evidence="6" key="2">
    <citation type="submission" date="2020-09" db="EMBL/GenBank/DDBJ databases">
        <authorList>
            <person name="Sun Q."/>
            <person name="Zhou Y."/>
        </authorList>
    </citation>
    <scope>NUCLEOTIDE SEQUENCE</scope>
    <source>
        <strain evidence="6">CGMCC 1.15448</strain>
    </source>
</reference>
<dbReference type="RefSeq" id="WP_188933573.1">
    <property type="nucleotide sequence ID" value="NZ_BMJC01000003.1"/>
</dbReference>
<comment type="similarity">
    <text evidence="1">Belongs to the ABC transporter superfamily.</text>
</comment>
<evidence type="ECO:0000256" key="3">
    <source>
        <dbReference type="ARBA" id="ARBA00022741"/>
    </source>
</evidence>
<dbReference type="InterPro" id="IPR003593">
    <property type="entry name" value="AAA+_ATPase"/>
</dbReference>
<evidence type="ECO:0000256" key="1">
    <source>
        <dbReference type="ARBA" id="ARBA00005417"/>
    </source>
</evidence>
<gene>
    <name evidence="6" type="ORF">GCM10011511_32990</name>
</gene>
<dbReference type="SUPFAM" id="SSF52540">
    <property type="entry name" value="P-loop containing nucleoside triphosphate hydrolases"/>
    <property type="match status" value="1"/>
</dbReference>
<dbReference type="GO" id="GO:0016887">
    <property type="term" value="F:ATP hydrolysis activity"/>
    <property type="evidence" value="ECO:0007669"/>
    <property type="project" value="InterPro"/>
</dbReference>
<sequence>MIVVKNISKRFNMHNAVDNISFTVGQGENVVFLGTSGSGKTTLLKMINRLIEPDCGEILIDGRSIVDQRPEHLRRGIGYVFQNNGLFPHYTIEENIAIVPRLLGWNRDRIAPRVISLMEKLRLPPAQYLNAYPNELSGGQQQRVGIARALAADPPVLLMDEPFGALDPITRASVKKDFKELDELRSKTIILVTHDVQEAFELADRIFLMDGGRIIQEGKPEDMFDRPATQYVKDFFEGQRYIFDHFKNSQH</sequence>
<dbReference type="EMBL" id="BMJC01000003">
    <property type="protein sequence ID" value="GGB06919.1"/>
    <property type="molecule type" value="Genomic_DNA"/>
</dbReference>
<comment type="caution">
    <text evidence="6">The sequence shown here is derived from an EMBL/GenBank/DDBJ whole genome shotgun (WGS) entry which is preliminary data.</text>
</comment>
<dbReference type="PROSITE" id="PS50893">
    <property type="entry name" value="ABC_TRANSPORTER_2"/>
    <property type="match status" value="1"/>
</dbReference>
<dbReference type="Pfam" id="PF00005">
    <property type="entry name" value="ABC_tran"/>
    <property type="match status" value="1"/>
</dbReference>
<dbReference type="PROSITE" id="PS00211">
    <property type="entry name" value="ABC_TRANSPORTER_1"/>
    <property type="match status" value="1"/>
</dbReference>
<evidence type="ECO:0000256" key="4">
    <source>
        <dbReference type="ARBA" id="ARBA00022840"/>
    </source>
</evidence>
<keyword evidence="3" id="KW-0547">Nucleotide-binding</keyword>
<protein>
    <submittedName>
        <fullName evidence="6">ATP-binding protein</fullName>
    </submittedName>
</protein>
<dbReference type="InterPro" id="IPR017871">
    <property type="entry name" value="ABC_transporter-like_CS"/>
</dbReference>
<feature type="domain" description="ABC transporter" evidence="5">
    <location>
        <begin position="2"/>
        <end position="236"/>
    </location>
</feature>
<evidence type="ECO:0000259" key="5">
    <source>
        <dbReference type="PROSITE" id="PS50893"/>
    </source>
</evidence>
<dbReference type="GO" id="GO:0005524">
    <property type="term" value="F:ATP binding"/>
    <property type="evidence" value="ECO:0007669"/>
    <property type="project" value="UniProtKB-KW"/>
</dbReference>
<name>A0A8J2UEK5_9BACT</name>
<dbReference type="PANTHER" id="PTHR43117">
    <property type="entry name" value="OSMOPROTECTANT IMPORT ATP-BINDING PROTEIN OSMV"/>
    <property type="match status" value="1"/>
</dbReference>
<organism evidence="6 7">
    <name type="scientific">Puia dinghuensis</name>
    <dbReference type="NCBI Taxonomy" id="1792502"/>
    <lineage>
        <taxon>Bacteria</taxon>
        <taxon>Pseudomonadati</taxon>
        <taxon>Bacteroidota</taxon>
        <taxon>Chitinophagia</taxon>
        <taxon>Chitinophagales</taxon>
        <taxon>Chitinophagaceae</taxon>
        <taxon>Puia</taxon>
    </lineage>
</organism>
<reference evidence="6" key="1">
    <citation type="journal article" date="2014" name="Int. J. Syst. Evol. Microbiol.">
        <title>Complete genome sequence of Corynebacterium casei LMG S-19264T (=DSM 44701T), isolated from a smear-ripened cheese.</title>
        <authorList>
            <consortium name="US DOE Joint Genome Institute (JGI-PGF)"/>
            <person name="Walter F."/>
            <person name="Albersmeier A."/>
            <person name="Kalinowski J."/>
            <person name="Ruckert C."/>
        </authorList>
    </citation>
    <scope>NUCLEOTIDE SEQUENCE</scope>
    <source>
        <strain evidence="6">CGMCC 1.15448</strain>
    </source>
</reference>